<sequence length="217" mass="23118">MNDHRRTPTTARIAFGPLDVTFDDSILVPRPWTVAQSTWGRQVLDLGPDGPVLELCSGAGHIGLAAVHGTTRTLVQVDRDETACRYARENAERAGVGADVRCDDLEDAVRGDERFALVLADPPWVPRAGVAAFPDDPVLAIDGGEDGLDLARTCLRVAARHLLPEGAVLLQLGSRGQVDGLGVDLEGARLVVADVRDFERGVLVLLHAGPVPASQRT</sequence>
<accession>A0ABN2K7H8</accession>
<comment type="caution">
    <text evidence="2">The sequence shown here is derived from an EMBL/GenBank/DDBJ whole genome shotgun (WGS) entry which is preliminary data.</text>
</comment>
<reference evidence="2 3" key="1">
    <citation type="journal article" date="2019" name="Int. J. Syst. Evol. Microbiol.">
        <title>The Global Catalogue of Microorganisms (GCM) 10K type strain sequencing project: providing services to taxonomists for standard genome sequencing and annotation.</title>
        <authorList>
            <consortium name="The Broad Institute Genomics Platform"/>
            <consortium name="The Broad Institute Genome Sequencing Center for Infectious Disease"/>
            <person name="Wu L."/>
            <person name="Ma J."/>
        </authorList>
    </citation>
    <scope>NUCLEOTIDE SEQUENCE [LARGE SCALE GENOMIC DNA]</scope>
    <source>
        <strain evidence="2 3">JCM 13518</strain>
    </source>
</reference>
<dbReference type="InterPro" id="IPR050320">
    <property type="entry name" value="N5-glutamine_MTase"/>
</dbReference>
<dbReference type="PROSITE" id="PS00092">
    <property type="entry name" value="N6_MTASE"/>
    <property type="match status" value="1"/>
</dbReference>
<organism evidence="2 3">
    <name type="scientific">Aeromicrobium alkaliterrae</name>
    <dbReference type="NCBI Taxonomy" id="302168"/>
    <lineage>
        <taxon>Bacteria</taxon>
        <taxon>Bacillati</taxon>
        <taxon>Actinomycetota</taxon>
        <taxon>Actinomycetes</taxon>
        <taxon>Propionibacteriales</taxon>
        <taxon>Nocardioidaceae</taxon>
        <taxon>Aeromicrobium</taxon>
    </lineage>
</organism>
<protein>
    <recommendedName>
        <fullName evidence="1">Methyltransferase small domain-containing protein</fullName>
    </recommendedName>
</protein>
<dbReference type="Proteomes" id="UP001501057">
    <property type="component" value="Unassembled WGS sequence"/>
</dbReference>
<dbReference type="PANTHER" id="PTHR18895">
    <property type="entry name" value="HEMK METHYLTRANSFERASE"/>
    <property type="match status" value="1"/>
</dbReference>
<gene>
    <name evidence="2" type="ORF">GCM10009710_31090</name>
</gene>
<dbReference type="InterPro" id="IPR029063">
    <property type="entry name" value="SAM-dependent_MTases_sf"/>
</dbReference>
<dbReference type="EMBL" id="BAAAME010000005">
    <property type="protein sequence ID" value="GAA1748826.1"/>
    <property type="molecule type" value="Genomic_DNA"/>
</dbReference>
<dbReference type="InterPro" id="IPR002052">
    <property type="entry name" value="DNA_methylase_N6_adenine_CS"/>
</dbReference>
<proteinExistence type="predicted"/>
<dbReference type="InterPro" id="IPR007848">
    <property type="entry name" value="Small_mtfrase_dom"/>
</dbReference>
<dbReference type="RefSeq" id="WP_344203239.1">
    <property type="nucleotide sequence ID" value="NZ_BAAAME010000005.1"/>
</dbReference>
<dbReference type="SUPFAM" id="SSF53335">
    <property type="entry name" value="S-adenosyl-L-methionine-dependent methyltransferases"/>
    <property type="match status" value="1"/>
</dbReference>
<name>A0ABN2K7H8_9ACTN</name>
<evidence type="ECO:0000259" key="1">
    <source>
        <dbReference type="Pfam" id="PF05175"/>
    </source>
</evidence>
<dbReference type="PANTHER" id="PTHR18895:SF74">
    <property type="entry name" value="MTRF1L RELEASE FACTOR GLUTAMINE METHYLTRANSFERASE"/>
    <property type="match status" value="1"/>
</dbReference>
<dbReference type="Pfam" id="PF05175">
    <property type="entry name" value="MTS"/>
    <property type="match status" value="1"/>
</dbReference>
<evidence type="ECO:0000313" key="3">
    <source>
        <dbReference type="Proteomes" id="UP001501057"/>
    </source>
</evidence>
<keyword evidence="3" id="KW-1185">Reference proteome</keyword>
<feature type="domain" description="Methyltransferase small" evidence="1">
    <location>
        <begin position="48"/>
        <end position="125"/>
    </location>
</feature>
<dbReference type="Gene3D" id="3.40.50.150">
    <property type="entry name" value="Vaccinia Virus protein VP39"/>
    <property type="match status" value="1"/>
</dbReference>
<dbReference type="CDD" id="cd02440">
    <property type="entry name" value="AdoMet_MTases"/>
    <property type="match status" value="1"/>
</dbReference>
<evidence type="ECO:0000313" key="2">
    <source>
        <dbReference type="EMBL" id="GAA1748826.1"/>
    </source>
</evidence>